<evidence type="ECO:0000313" key="3">
    <source>
        <dbReference type="EMBL" id="REH93200.1"/>
    </source>
</evidence>
<dbReference type="EMBL" id="JAEDAQ010000029">
    <property type="protein sequence ID" value="MBH9582079.1"/>
    <property type="molecule type" value="Genomic_DNA"/>
</dbReference>
<name>A0A3E0INC1_9STAP</name>
<reference evidence="2 5" key="2">
    <citation type="submission" date="2020-12" db="EMBL/GenBank/DDBJ databases">
        <title>Genomic analysis of Staphylococcus felis from a cat with skin infection.</title>
        <authorList>
            <person name="Aslantas O."/>
            <person name="Keskin O."/>
            <person name="Buyukaltay K."/>
            <person name="Gullu Yucetepe A."/>
        </authorList>
    </citation>
    <scope>NUCLEOTIDE SEQUENCE [LARGE SCALE GENOMIC DNA]</scope>
    <source>
        <strain evidence="2 5">HARRANVET</strain>
    </source>
</reference>
<dbReference type="EMBL" id="QKXQ01000417">
    <property type="protein sequence ID" value="REH93200.1"/>
    <property type="molecule type" value="Genomic_DNA"/>
</dbReference>
<dbReference type="Proteomes" id="UP000597038">
    <property type="component" value="Unassembled WGS sequence"/>
</dbReference>
<keyword evidence="1" id="KW-0812">Transmembrane</keyword>
<accession>A0A3E0INC1</accession>
<organism evidence="3 4">
    <name type="scientific">Staphylococcus felis</name>
    <dbReference type="NCBI Taxonomy" id="46127"/>
    <lineage>
        <taxon>Bacteria</taxon>
        <taxon>Bacillati</taxon>
        <taxon>Bacillota</taxon>
        <taxon>Bacilli</taxon>
        <taxon>Bacillales</taxon>
        <taxon>Staphylococcaceae</taxon>
        <taxon>Staphylococcus</taxon>
    </lineage>
</organism>
<comment type="caution">
    <text evidence="3">The sequence shown here is derived from an EMBL/GenBank/DDBJ whole genome shotgun (WGS) entry which is preliminary data.</text>
</comment>
<protein>
    <recommendedName>
        <fullName evidence="6">CrcB family protein</fullName>
    </recommendedName>
</protein>
<evidence type="ECO:0000313" key="2">
    <source>
        <dbReference type="EMBL" id="MBH9582079.1"/>
    </source>
</evidence>
<keyword evidence="5" id="KW-1185">Reference proteome</keyword>
<evidence type="ECO:0000313" key="4">
    <source>
        <dbReference type="Proteomes" id="UP000256562"/>
    </source>
</evidence>
<dbReference type="RefSeq" id="WP_115890285.1">
    <property type="nucleotide sequence ID" value="NZ_CAJUZQ010000070.1"/>
</dbReference>
<keyword evidence="1" id="KW-1133">Transmembrane helix</keyword>
<proteinExistence type="predicted"/>
<evidence type="ECO:0008006" key="6">
    <source>
        <dbReference type="Google" id="ProtNLM"/>
    </source>
</evidence>
<evidence type="ECO:0000256" key="1">
    <source>
        <dbReference type="SAM" id="Phobius"/>
    </source>
</evidence>
<feature type="transmembrane region" description="Helical" evidence="1">
    <location>
        <begin position="30"/>
        <end position="49"/>
    </location>
</feature>
<dbReference type="Proteomes" id="UP000256562">
    <property type="component" value="Unassembled WGS sequence"/>
</dbReference>
<gene>
    <name evidence="3" type="ORF">DOS83_09085</name>
    <name evidence="2" type="ORF">I9026_11930</name>
</gene>
<reference evidence="3 4" key="1">
    <citation type="journal article" date="2018" name="Vet. Microbiol.">
        <title>Characterisation of Staphylococcus felis isolated from cats using whole genome sequencing.</title>
        <authorList>
            <person name="Worthing K."/>
            <person name="Pang S."/>
            <person name="Trott D.J."/>
            <person name="Abraham S."/>
            <person name="Coombs G.W."/>
            <person name="Jordan D."/>
            <person name="McIntyre L."/>
            <person name="Davies M.R."/>
            <person name="Norris J."/>
        </authorList>
    </citation>
    <scope>NUCLEOTIDE SEQUENCE [LARGE SCALE GENOMIC DNA]</scope>
    <source>
        <strain evidence="3 4">F9</strain>
    </source>
</reference>
<evidence type="ECO:0000313" key="5">
    <source>
        <dbReference type="Proteomes" id="UP000597038"/>
    </source>
</evidence>
<dbReference type="AlphaFoldDB" id="A0A3E0INC1"/>
<sequence>MNKRYLKLLVLYVVSSGVSSIVGRFVSSNRFVKWLLETTVSFGVFSYGLKVMKRRSMDR</sequence>
<keyword evidence="1" id="KW-0472">Membrane</keyword>